<evidence type="ECO:0000256" key="2">
    <source>
        <dbReference type="ARBA" id="ARBA00006337"/>
    </source>
</evidence>
<dbReference type="Gene3D" id="3.10.580.10">
    <property type="entry name" value="CBS-domain"/>
    <property type="match status" value="1"/>
</dbReference>
<evidence type="ECO:0000256" key="3">
    <source>
        <dbReference type="ARBA" id="ARBA00022475"/>
    </source>
</evidence>
<keyword evidence="6 10" id="KW-1133">Transmembrane helix</keyword>
<dbReference type="RefSeq" id="WP_267145024.1">
    <property type="nucleotide sequence ID" value="NZ_JAODIL010000082.1"/>
</dbReference>
<dbReference type="Pfam" id="PF00571">
    <property type="entry name" value="CBS"/>
    <property type="match status" value="1"/>
</dbReference>
<evidence type="ECO:0000256" key="4">
    <source>
        <dbReference type="ARBA" id="ARBA00022692"/>
    </source>
</evidence>
<feature type="transmembrane region" description="Helical" evidence="10">
    <location>
        <begin position="46"/>
        <end position="68"/>
    </location>
</feature>
<evidence type="ECO:0000256" key="5">
    <source>
        <dbReference type="ARBA" id="ARBA00022737"/>
    </source>
</evidence>
<dbReference type="PROSITE" id="PS51371">
    <property type="entry name" value="CBS"/>
    <property type="match status" value="2"/>
</dbReference>
<dbReference type="InterPro" id="IPR005496">
    <property type="entry name" value="Integral_membrane_TerC"/>
</dbReference>
<dbReference type="AlphaFoldDB" id="A0A9J6PSG1"/>
<dbReference type="CDD" id="cd04590">
    <property type="entry name" value="CBS_pair_CorC_HlyC_assoc"/>
    <property type="match status" value="1"/>
</dbReference>
<evidence type="ECO:0000256" key="9">
    <source>
        <dbReference type="PROSITE-ProRule" id="PRU00703"/>
    </source>
</evidence>
<dbReference type="Pfam" id="PF03741">
    <property type="entry name" value="TerC"/>
    <property type="match status" value="1"/>
</dbReference>
<keyword evidence="5" id="KW-0677">Repeat</keyword>
<evidence type="ECO:0000313" key="12">
    <source>
        <dbReference type="EMBL" id="MCU5779347.1"/>
    </source>
</evidence>
<evidence type="ECO:0000256" key="6">
    <source>
        <dbReference type="ARBA" id="ARBA00022989"/>
    </source>
</evidence>
<keyword evidence="8 10" id="KW-0472">Membrane</keyword>
<dbReference type="InterPro" id="IPR000644">
    <property type="entry name" value="CBS_dom"/>
</dbReference>
<comment type="subcellular location">
    <subcellularLocation>
        <location evidence="1">Cell membrane</location>
        <topology evidence="1">Multi-pass membrane protein</topology>
    </subcellularLocation>
</comment>
<dbReference type="PANTHER" id="PTHR22777:SF15">
    <property type="entry name" value="UPF0053 INNER MEMBRANE PROTEIN YOAE"/>
    <property type="match status" value="1"/>
</dbReference>
<proteinExistence type="inferred from homology"/>
<dbReference type="FunFam" id="3.10.580.10:FF:000008">
    <property type="entry name" value="Integral membrane protein TerC"/>
    <property type="match status" value="1"/>
</dbReference>
<evidence type="ECO:0000256" key="7">
    <source>
        <dbReference type="ARBA" id="ARBA00023122"/>
    </source>
</evidence>
<feature type="transmembrane region" description="Helical" evidence="10">
    <location>
        <begin position="125"/>
        <end position="148"/>
    </location>
</feature>
<dbReference type="Proteomes" id="UP001064262">
    <property type="component" value="Unassembled WGS sequence"/>
</dbReference>
<organism evidence="12 13">
    <name type="scientific">Winslowiella arboricola</name>
    <dbReference type="NCBI Taxonomy" id="2978220"/>
    <lineage>
        <taxon>Bacteria</taxon>
        <taxon>Pseudomonadati</taxon>
        <taxon>Pseudomonadota</taxon>
        <taxon>Gammaproteobacteria</taxon>
        <taxon>Enterobacterales</taxon>
        <taxon>Erwiniaceae</taxon>
        <taxon>Winslowiella</taxon>
    </lineage>
</organism>
<feature type="domain" description="CBS" evidence="11">
    <location>
        <begin position="305"/>
        <end position="364"/>
    </location>
</feature>
<comment type="caution">
    <text evidence="12">The sequence shown here is derived from an EMBL/GenBank/DDBJ whole genome shotgun (WGS) entry which is preliminary data.</text>
</comment>
<dbReference type="SUPFAM" id="SSF56176">
    <property type="entry name" value="FAD-binding/transporter-associated domain-like"/>
    <property type="match status" value="1"/>
</dbReference>
<feature type="transmembrane region" description="Helical" evidence="10">
    <location>
        <begin position="12"/>
        <end position="34"/>
    </location>
</feature>
<dbReference type="InterPro" id="IPR005170">
    <property type="entry name" value="Transptr-assoc_dom"/>
</dbReference>
<keyword evidence="4 10" id="KW-0812">Transmembrane</keyword>
<dbReference type="Pfam" id="PF03471">
    <property type="entry name" value="CorC_HlyC"/>
    <property type="match status" value="1"/>
</dbReference>
<evidence type="ECO:0000313" key="13">
    <source>
        <dbReference type="Proteomes" id="UP001064262"/>
    </source>
</evidence>
<feature type="transmembrane region" description="Helical" evidence="10">
    <location>
        <begin position="184"/>
        <end position="207"/>
    </location>
</feature>
<dbReference type="InterPro" id="IPR016169">
    <property type="entry name" value="FAD-bd_PCMH_sub2"/>
</dbReference>
<dbReference type="InterPro" id="IPR046342">
    <property type="entry name" value="CBS_dom_sf"/>
</dbReference>
<name>A0A9J6PSG1_9GAMM</name>
<protein>
    <submittedName>
        <fullName evidence="12">TerC family protein</fullName>
    </submittedName>
</protein>
<reference evidence="12" key="1">
    <citation type="submission" date="2022-09" db="EMBL/GenBank/DDBJ databases">
        <title>Winslowiella arboricola sp. nov., isolated from bleeding cankers on broadleaf hosts.</title>
        <authorList>
            <person name="Brady C."/>
            <person name="Kaur S."/>
            <person name="Crampton B."/>
            <person name="Maddock D."/>
            <person name="Arnold D."/>
            <person name="Denman S."/>
        </authorList>
    </citation>
    <scope>NUCLEOTIDE SEQUENCE</scope>
    <source>
        <strain evidence="12">BAC 15a-03b</strain>
    </source>
</reference>
<dbReference type="EMBL" id="JAODIM010000043">
    <property type="protein sequence ID" value="MCU5779347.1"/>
    <property type="molecule type" value="Genomic_DNA"/>
</dbReference>
<dbReference type="GO" id="GO:0050660">
    <property type="term" value="F:flavin adenine dinucleotide binding"/>
    <property type="evidence" value="ECO:0007669"/>
    <property type="project" value="InterPro"/>
</dbReference>
<gene>
    <name evidence="12" type="ORF">N5923_17830</name>
</gene>
<dbReference type="GO" id="GO:0005886">
    <property type="term" value="C:plasma membrane"/>
    <property type="evidence" value="ECO:0007669"/>
    <property type="project" value="UniProtKB-SubCell"/>
</dbReference>
<evidence type="ECO:0000256" key="1">
    <source>
        <dbReference type="ARBA" id="ARBA00004651"/>
    </source>
</evidence>
<accession>A0A9J6PSG1</accession>
<keyword evidence="13" id="KW-1185">Reference proteome</keyword>
<dbReference type="SUPFAM" id="SSF54631">
    <property type="entry name" value="CBS-domain pair"/>
    <property type="match status" value="1"/>
</dbReference>
<dbReference type="Gene3D" id="3.30.465.10">
    <property type="match status" value="1"/>
</dbReference>
<comment type="similarity">
    <text evidence="2">Belongs to the UPF0053 family.</text>
</comment>
<evidence type="ECO:0000256" key="8">
    <source>
        <dbReference type="ARBA" id="ARBA00023136"/>
    </source>
</evidence>
<evidence type="ECO:0000256" key="10">
    <source>
        <dbReference type="SAM" id="Phobius"/>
    </source>
</evidence>
<feature type="domain" description="CBS" evidence="11">
    <location>
        <begin position="369"/>
        <end position="426"/>
    </location>
</feature>
<dbReference type="PANTHER" id="PTHR22777">
    <property type="entry name" value="HEMOLYSIN-RELATED"/>
    <property type="match status" value="1"/>
</dbReference>
<keyword evidence="7 9" id="KW-0129">CBS domain</keyword>
<sequence length="521" mass="57401">MEFLLDPSIWAGLLTLIVLEIVLGIDNLVFIAILADKLPPKQRDKARLIGLSLALLMRLGLLSLISWMVTLTRPLFSVADFSFSGRDLILLFGGVFLLFKATMELHERLENRQLETDGNRAYASFWAVVIQIVVLDAVFSLDAVITAVGMVNDLAIMMTAVVIAMGVMLLASKPLTNFVNAHPTVVVLCLSFLLMIGLSLVAEGFGFHIPKGYLYAAIGFSILIELFNQIARRNFIRHQSHRPMRERTAEAILRLMGGRRGSQQTSSESSSEVASVMPQEAFKDEERFMINGVLTLASRSVRSIMTPRGEISWVDAERPLDEVRIQLLDTPHSLFPVCRGELDEIIGVVRAKELLVALDHGIDVATFAAATPPIIVPETLDPINLLGVLRRAKGSFVVVTSEFGVVQGLITPLDVLEAIAGEFPDEDETPDIIADGDGWLVKGGTDLHSLQQLLDTQQLVKAEDDHASLAGLLIAQKGQLPLPGEVIELLPLRFQIIEATDYRVDLVRVTKDRDRMDEEEA</sequence>
<keyword evidence="3" id="KW-1003">Cell membrane</keyword>
<dbReference type="InterPro" id="IPR044751">
    <property type="entry name" value="Ion_transp-like_CBS"/>
</dbReference>
<evidence type="ECO:0000259" key="11">
    <source>
        <dbReference type="PROSITE" id="PS51371"/>
    </source>
</evidence>
<feature type="transmembrane region" description="Helical" evidence="10">
    <location>
        <begin position="154"/>
        <end position="172"/>
    </location>
</feature>
<feature type="transmembrane region" description="Helical" evidence="10">
    <location>
        <begin position="213"/>
        <end position="231"/>
    </location>
</feature>
<dbReference type="InterPro" id="IPR036318">
    <property type="entry name" value="FAD-bd_PCMH-like_sf"/>
</dbReference>
<dbReference type="SMART" id="SM01091">
    <property type="entry name" value="CorC_HlyC"/>
    <property type="match status" value="1"/>
</dbReference>
<feature type="transmembrane region" description="Helical" evidence="10">
    <location>
        <begin position="88"/>
        <end position="105"/>
    </location>
</feature>